<evidence type="ECO:0000256" key="1">
    <source>
        <dbReference type="ARBA" id="ARBA00022741"/>
    </source>
</evidence>
<sequence length="954" mass="108492">MTDKIQIAVRVRPFNDREQGEDNIIFMDGGKCSIKDPKSGGIKNFHFDKCIWSHDSAGRTLETNEHVFESLGKELLENVYAGYNASIFAYGQTGSGKSYSIEGYPPDSGLLQRICEAIFERKSQLESQDENNSVTVNVSYLEIYNEKLKDLLDPTEKQLKVFVTKKTGVSVRNLSTAYSDSYEDIVSLLADGKKLRIVASTNMNKTSSRSHAVFTLHYMEKSMKDGKKQIIRSKINIVDLAGSERQASTGATGQRLKEGSNINKSLTYLGVVIQKLGENCKGSKNFIPYRNSQLTHLLSESLGGNSKTIMIAALSPAALNYDETLSTLRFAQNVSVISTKTSANVDEEAATMQKLKNEIAELKAYIEKLKTGEKAAINEVENDLTSEAPTETTDAVEDKIVESEEAMKDIMKKLMSMNKSKGDLLNDRENFDKIRLNALQEAGISSSAGGQLNADEDAISLVNISDDPSISNCLVYVMQKGENKLGTDIKNKFVIKGLGVGENHAALNNYEGKQLFVTPLDPESYRVVINGEQIYQKTELNHLDRIIFGHGNAFKVIMGNDQNRGDPQRLSGYDAILQDRISNDTPEAISMRGYLRELNERIGQKKAMRFIRALQQALDELDEINEYSKARYMAFPLEKNNLYFKIKIMIDITAYEQDIPEFAYVCKHKKTEKFLFLWSYEKFKQRLELMAEWYSDLRDGGTLDKAHIFDPWLEISDEEIKKNAEDRNQGTGDRLQKLRETIETEKETLEEIKKNKDQLYSKLERYLNKDERKSLDTYIEVEIIKRNSTDDEKALVNKFNKKGKDFKALVFEYHSEDTNRIEKILNIKSLKDRMKDLKKDHEEEKISDNRSSRPRSRSKSKNKKKTKSKVTEPAQTARANYLAPALSPNFETQEETKEVKPNEFKLNNIKIEKLDRKSSEKTIVKKKAKTPRVTKKEKKSKNKKKGKSSTCTIF</sequence>
<dbReference type="Proteomes" id="UP001295684">
    <property type="component" value="Unassembled WGS sequence"/>
</dbReference>
<evidence type="ECO:0000256" key="4">
    <source>
        <dbReference type="ARBA" id="ARBA00023175"/>
    </source>
</evidence>
<dbReference type="PANTHER" id="PTHR47117">
    <property type="entry name" value="STAR-RELATED LIPID TRANSFER PROTEIN 9"/>
    <property type="match status" value="1"/>
</dbReference>
<evidence type="ECO:0000256" key="6">
    <source>
        <dbReference type="RuleBase" id="RU000394"/>
    </source>
</evidence>
<comment type="caution">
    <text evidence="10">The sequence shown here is derived from an EMBL/GenBank/DDBJ whole genome shotgun (WGS) entry which is preliminary data.</text>
</comment>
<evidence type="ECO:0000256" key="2">
    <source>
        <dbReference type="ARBA" id="ARBA00022840"/>
    </source>
</evidence>
<protein>
    <recommendedName>
        <fullName evidence="6">Kinesin-like protein</fullName>
    </recommendedName>
</protein>
<keyword evidence="6" id="KW-0493">Microtubule</keyword>
<dbReference type="PROSITE" id="PS00411">
    <property type="entry name" value="KINESIN_MOTOR_1"/>
    <property type="match status" value="1"/>
</dbReference>
<organism evidence="10 11">
    <name type="scientific">Euplotes crassus</name>
    <dbReference type="NCBI Taxonomy" id="5936"/>
    <lineage>
        <taxon>Eukaryota</taxon>
        <taxon>Sar</taxon>
        <taxon>Alveolata</taxon>
        <taxon>Ciliophora</taxon>
        <taxon>Intramacronucleata</taxon>
        <taxon>Spirotrichea</taxon>
        <taxon>Hypotrichia</taxon>
        <taxon>Euplotida</taxon>
        <taxon>Euplotidae</taxon>
        <taxon>Moneuplotes</taxon>
    </lineage>
</organism>
<reference evidence="10" key="1">
    <citation type="submission" date="2023-07" db="EMBL/GenBank/DDBJ databases">
        <authorList>
            <consortium name="AG Swart"/>
            <person name="Singh M."/>
            <person name="Singh A."/>
            <person name="Seah K."/>
            <person name="Emmerich C."/>
        </authorList>
    </citation>
    <scope>NUCLEOTIDE SEQUENCE</scope>
    <source>
        <strain evidence="10">DP1</strain>
    </source>
</reference>
<dbReference type="InterPro" id="IPR001752">
    <property type="entry name" value="Kinesin_motor_dom"/>
</dbReference>
<evidence type="ECO:0000256" key="3">
    <source>
        <dbReference type="ARBA" id="ARBA00023054"/>
    </source>
</evidence>
<dbReference type="SUPFAM" id="SSF52540">
    <property type="entry name" value="P-loop containing nucleoside triphosphate hydrolases"/>
    <property type="match status" value="1"/>
</dbReference>
<evidence type="ECO:0000259" key="9">
    <source>
        <dbReference type="PROSITE" id="PS50067"/>
    </source>
</evidence>
<dbReference type="AlphaFoldDB" id="A0AAD1XW15"/>
<feature type="coiled-coil region" evidence="7">
    <location>
        <begin position="721"/>
        <end position="769"/>
    </location>
</feature>
<comment type="similarity">
    <text evidence="5 6">Belongs to the TRAFAC class myosin-kinesin ATPase superfamily. Kinesin family.</text>
</comment>
<proteinExistence type="inferred from homology"/>
<keyword evidence="1 5" id="KW-0547">Nucleotide-binding</keyword>
<feature type="compositionally biased region" description="Basic and acidic residues" evidence="8">
    <location>
        <begin position="837"/>
        <end position="851"/>
    </location>
</feature>
<feature type="domain" description="Kinesin motor" evidence="9">
    <location>
        <begin position="4"/>
        <end position="337"/>
    </location>
</feature>
<keyword evidence="3 7" id="KW-0175">Coiled coil</keyword>
<dbReference type="SMART" id="SM00129">
    <property type="entry name" value="KISc"/>
    <property type="match status" value="1"/>
</dbReference>
<feature type="region of interest" description="Disordered" evidence="8">
    <location>
        <begin position="837"/>
        <end position="903"/>
    </location>
</feature>
<feature type="region of interest" description="Disordered" evidence="8">
    <location>
        <begin position="915"/>
        <end position="954"/>
    </location>
</feature>
<dbReference type="GO" id="GO:0008017">
    <property type="term" value="F:microtubule binding"/>
    <property type="evidence" value="ECO:0007669"/>
    <property type="project" value="InterPro"/>
</dbReference>
<keyword evidence="2 5" id="KW-0067">ATP-binding</keyword>
<keyword evidence="4 5" id="KW-0505">Motor protein</keyword>
<dbReference type="PRINTS" id="PR00380">
    <property type="entry name" value="KINESINHEAVY"/>
</dbReference>
<evidence type="ECO:0000313" key="10">
    <source>
        <dbReference type="EMBL" id="CAI2380488.1"/>
    </source>
</evidence>
<name>A0AAD1XW15_EUPCR</name>
<feature type="coiled-coil region" evidence="7">
    <location>
        <begin position="345"/>
        <end position="372"/>
    </location>
</feature>
<dbReference type="GO" id="GO:0003777">
    <property type="term" value="F:microtubule motor activity"/>
    <property type="evidence" value="ECO:0007669"/>
    <property type="project" value="InterPro"/>
</dbReference>
<dbReference type="InterPro" id="IPR036961">
    <property type="entry name" value="Kinesin_motor_dom_sf"/>
</dbReference>
<feature type="compositionally biased region" description="Basic residues" evidence="8">
    <location>
        <begin position="852"/>
        <end position="868"/>
    </location>
</feature>
<dbReference type="GO" id="GO:0007018">
    <property type="term" value="P:microtubule-based movement"/>
    <property type="evidence" value="ECO:0007669"/>
    <property type="project" value="InterPro"/>
</dbReference>
<dbReference type="InterPro" id="IPR000253">
    <property type="entry name" value="FHA_dom"/>
</dbReference>
<evidence type="ECO:0000256" key="5">
    <source>
        <dbReference type="PROSITE-ProRule" id="PRU00283"/>
    </source>
</evidence>
<dbReference type="InterPro" id="IPR019821">
    <property type="entry name" value="Kinesin_motor_CS"/>
</dbReference>
<feature type="binding site" evidence="5">
    <location>
        <begin position="91"/>
        <end position="98"/>
    </location>
    <ligand>
        <name>ATP</name>
        <dbReference type="ChEBI" id="CHEBI:30616"/>
    </ligand>
</feature>
<gene>
    <name evidence="10" type="ORF">ECRASSUSDP1_LOCUS21923</name>
</gene>
<dbReference type="InterPro" id="IPR008984">
    <property type="entry name" value="SMAD_FHA_dom_sf"/>
</dbReference>
<evidence type="ECO:0000313" key="11">
    <source>
        <dbReference type="Proteomes" id="UP001295684"/>
    </source>
</evidence>
<keyword evidence="11" id="KW-1185">Reference proteome</keyword>
<dbReference type="InterPro" id="IPR027417">
    <property type="entry name" value="P-loop_NTPase"/>
</dbReference>
<dbReference type="Gene3D" id="3.40.850.10">
    <property type="entry name" value="Kinesin motor domain"/>
    <property type="match status" value="1"/>
</dbReference>
<dbReference type="Pfam" id="PF00225">
    <property type="entry name" value="Kinesin"/>
    <property type="match status" value="1"/>
</dbReference>
<dbReference type="Pfam" id="PF00498">
    <property type="entry name" value="FHA"/>
    <property type="match status" value="1"/>
</dbReference>
<dbReference type="PROSITE" id="PS50067">
    <property type="entry name" value="KINESIN_MOTOR_2"/>
    <property type="match status" value="1"/>
</dbReference>
<dbReference type="EMBL" id="CAMPGE010022451">
    <property type="protein sequence ID" value="CAI2380488.1"/>
    <property type="molecule type" value="Genomic_DNA"/>
</dbReference>
<dbReference type="Gene3D" id="2.60.200.20">
    <property type="match status" value="1"/>
</dbReference>
<feature type="compositionally biased region" description="Basic residues" evidence="8">
    <location>
        <begin position="924"/>
        <end position="947"/>
    </location>
</feature>
<evidence type="ECO:0000256" key="8">
    <source>
        <dbReference type="SAM" id="MobiDB-lite"/>
    </source>
</evidence>
<evidence type="ECO:0000256" key="7">
    <source>
        <dbReference type="SAM" id="Coils"/>
    </source>
</evidence>
<accession>A0AAD1XW15</accession>
<dbReference type="GO" id="GO:0005874">
    <property type="term" value="C:microtubule"/>
    <property type="evidence" value="ECO:0007669"/>
    <property type="project" value="UniProtKB-KW"/>
</dbReference>
<feature type="compositionally biased region" description="Basic and acidic residues" evidence="8">
    <location>
        <begin position="894"/>
        <end position="903"/>
    </location>
</feature>
<dbReference type="SUPFAM" id="SSF49879">
    <property type="entry name" value="SMAD/FHA domain"/>
    <property type="match status" value="1"/>
</dbReference>
<dbReference type="GO" id="GO:0005524">
    <property type="term" value="F:ATP binding"/>
    <property type="evidence" value="ECO:0007669"/>
    <property type="project" value="UniProtKB-UniRule"/>
</dbReference>